<keyword evidence="3" id="KW-1185">Reference proteome</keyword>
<protein>
    <submittedName>
        <fullName evidence="2">Uncharacterized protein</fullName>
    </submittedName>
</protein>
<name>A0AAV5T5Y4_9BILA</name>
<reference evidence="2" key="1">
    <citation type="submission" date="2023-10" db="EMBL/GenBank/DDBJ databases">
        <title>Genome assembly of Pristionchus species.</title>
        <authorList>
            <person name="Yoshida K."/>
            <person name="Sommer R.J."/>
        </authorList>
    </citation>
    <scope>NUCLEOTIDE SEQUENCE</scope>
    <source>
        <strain evidence="2">RS0144</strain>
    </source>
</reference>
<feature type="region of interest" description="Disordered" evidence="1">
    <location>
        <begin position="106"/>
        <end position="140"/>
    </location>
</feature>
<proteinExistence type="predicted"/>
<comment type="caution">
    <text evidence="2">The sequence shown here is derived from an EMBL/GenBank/DDBJ whole genome shotgun (WGS) entry which is preliminary data.</text>
</comment>
<evidence type="ECO:0000313" key="3">
    <source>
        <dbReference type="Proteomes" id="UP001432027"/>
    </source>
</evidence>
<sequence length="238" mass="27518">TACFCSQTFCWPAEQSTSCRDRKQLERKLSFIIARALCVAGVHKWPTSDWIFVAPALFSTDARVAENSHAARTQTSALSAKASVNCRKCRLEEMERMLSTKFMEDKRATTPTAVDQPDQTWLLSPSSTPSDHPSCKCDNEDRKPRELLQKIRQNYRSMCETRIAGELCMRKDPPSALAIVDKEYVGIISNRILIFEERNSNDQSIWKLGKYYGYFWRRGIWIRIIPHFTTSFWKCLFP</sequence>
<dbReference type="EMBL" id="BTSX01000003">
    <property type="protein sequence ID" value="GMS90678.1"/>
    <property type="molecule type" value="Genomic_DNA"/>
</dbReference>
<accession>A0AAV5T5Y4</accession>
<dbReference type="AlphaFoldDB" id="A0AAV5T5Y4"/>
<feature type="non-terminal residue" evidence="2">
    <location>
        <position position="1"/>
    </location>
</feature>
<evidence type="ECO:0000313" key="2">
    <source>
        <dbReference type="EMBL" id="GMS90678.1"/>
    </source>
</evidence>
<feature type="compositionally biased region" description="Polar residues" evidence="1">
    <location>
        <begin position="109"/>
        <end position="131"/>
    </location>
</feature>
<gene>
    <name evidence="2" type="ORF">PENTCL1PPCAC_12853</name>
</gene>
<evidence type="ECO:0000256" key="1">
    <source>
        <dbReference type="SAM" id="MobiDB-lite"/>
    </source>
</evidence>
<organism evidence="2 3">
    <name type="scientific">Pristionchus entomophagus</name>
    <dbReference type="NCBI Taxonomy" id="358040"/>
    <lineage>
        <taxon>Eukaryota</taxon>
        <taxon>Metazoa</taxon>
        <taxon>Ecdysozoa</taxon>
        <taxon>Nematoda</taxon>
        <taxon>Chromadorea</taxon>
        <taxon>Rhabditida</taxon>
        <taxon>Rhabditina</taxon>
        <taxon>Diplogasteromorpha</taxon>
        <taxon>Diplogasteroidea</taxon>
        <taxon>Neodiplogasteridae</taxon>
        <taxon>Pristionchus</taxon>
    </lineage>
</organism>
<dbReference type="Proteomes" id="UP001432027">
    <property type="component" value="Unassembled WGS sequence"/>
</dbReference>